<gene>
    <name evidence="2" type="ORF">CPB84DRAFT_1676947</name>
</gene>
<dbReference type="PANTHER" id="PTHR42103:SF2">
    <property type="entry name" value="AB HYDROLASE-1 DOMAIN-CONTAINING PROTEIN"/>
    <property type="match status" value="1"/>
</dbReference>
<dbReference type="Gene3D" id="3.40.50.1820">
    <property type="entry name" value="alpha/beta hydrolase"/>
    <property type="match status" value="1"/>
</dbReference>
<keyword evidence="2" id="KW-0378">Hydrolase</keyword>
<dbReference type="Pfam" id="PF20408">
    <property type="entry name" value="Abhydrolase_11"/>
    <property type="match status" value="1"/>
</dbReference>
<evidence type="ECO:0000313" key="3">
    <source>
        <dbReference type="Proteomes" id="UP000724874"/>
    </source>
</evidence>
<comment type="caution">
    <text evidence="2">The sequence shown here is derived from an EMBL/GenBank/DDBJ whole genome shotgun (WGS) entry which is preliminary data.</text>
</comment>
<dbReference type="Proteomes" id="UP000724874">
    <property type="component" value="Unassembled WGS sequence"/>
</dbReference>
<name>A0A9P5NSI7_GYMJU</name>
<accession>A0A9P5NSI7</accession>
<dbReference type="OrthoDB" id="10260961at2759"/>
<dbReference type="InterPro" id="IPR029058">
    <property type="entry name" value="AB_hydrolase_fold"/>
</dbReference>
<dbReference type="SUPFAM" id="SSF53474">
    <property type="entry name" value="alpha/beta-Hydrolases"/>
    <property type="match status" value="1"/>
</dbReference>
<keyword evidence="3" id="KW-1185">Reference proteome</keyword>
<dbReference type="EMBL" id="JADNYJ010000024">
    <property type="protein sequence ID" value="KAF8905042.1"/>
    <property type="molecule type" value="Genomic_DNA"/>
</dbReference>
<dbReference type="GO" id="GO:0016787">
    <property type="term" value="F:hydrolase activity"/>
    <property type="evidence" value="ECO:0007669"/>
    <property type="project" value="UniProtKB-KW"/>
</dbReference>
<evidence type="ECO:0000313" key="2">
    <source>
        <dbReference type="EMBL" id="KAF8905042.1"/>
    </source>
</evidence>
<dbReference type="InterPro" id="IPR046879">
    <property type="entry name" value="KANL3/Tex30_Abhydrolase"/>
</dbReference>
<proteinExistence type="predicted"/>
<sequence>MSKAYSLESLDIVLPSGVILKADLFKPSNLASGPNKLAVCLHPWSWLGGRKDDPVLSYLAEPLLSQDYYVLRYNSRGVGGSSGWASLTGFREAEDLKATTAWALDKISNVNSLVILGYSHGSLVASMHPVLDSVKTSHILLSYPLGPRTFLTLFNSSSYTKALNELIQHPQSNVLVIYGDCDEFTSQSNYKAWAPGLESENVEIHEVEGASHFWHGHSAETLGEIVNRWLGSIK</sequence>
<evidence type="ECO:0000259" key="1">
    <source>
        <dbReference type="Pfam" id="PF20408"/>
    </source>
</evidence>
<protein>
    <submittedName>
        <fullName evidence="2">Alpha/Beta hydrolase protein</fullName>
    </submittedName>
</protein>
<dbReference type="AlphaFoldDB" id="A0A9P5NSI7"/>
<feature type="domain" description="KANL3/Tex30 alpha/beta hydrolase-like" evidence="1">
    <location>
        <begin position="48"/>
        <end position="215"/>
    </location>
</feature>
<organism evidence="2 3">
    <name type="scientific">Gymnopilus junonius</name>
    <name type="common">Spectacular rustgill mushroom</name>
    <name type="synonym">Gymnopilus spectabilis subsp. junonius</name>
    <dbReference type="NCBI Taxonomy" id="109634"/>
    <lineage>
        <taxon>Eukaryota</taxon>
        <taxon>Fungi</taxon>
        <taxon>Dikarya</taxon>
        <taxon>Basidiomycota</taxon>
        <taxon>Agaricomycotina</taxon>
        <taxon>Agaricomycetes</taxon>
        <taxon>Agaricomycetidae</taxon>
        <taxon>Agaricales</taxon>
        <taxon>Agaricineae</taxon>
        <taxon>Hymenogastraceae</taxon>
        <taxon>Gymnopilus</taxon>
    </lineage>
</organism>
<dbReference type="PANTHER" id="PTHR42103">
    <property type="entry name" value="ALPHA/BETA-HYDROLASES SUPERFAMILY PROTEIN"/>
    <property type="match status" value="1"/>
</dbReference>
<reference evidence="2" key="1">
    <citation type="submission" date="2020-11" db="EMBL/GenBank/DDBJ databases">
        <authorList>
            <consortium name="DOE Joint Genome Institute"/>
            <person name="Ahrendt S."/>
            <person name="Riley R."/>
            <person name="Andreopoulos W."/>
            <person name="LaButti K."/>
            <person name="Pangilinan J."/>
            <person name="Ruiz-duenas F.J."/>
            <person name="Barrasa J.M."/>
            <person name="Sanchez-Garcia M."/>
            <person name="Camarero S."/>
            <person name="Miyauchi S."/>
            <person name="Serrano A."/>
            <person name="Linde D."/>
            <person name="Babiker R."/>
            <person name="Drula E."/>
            <person name="Ayuso-Fernandez I."/>
            <person name="Pacheco R."/>
            <person name="Padilla G."/>
            <person name="Ferreira P."/>
            <person name="Barriuso J."/>
            <person name="Kellner H."/>
            <person name="Castanera R."/>
            <person name="Alfaro M."/>
            <person name="Ramirez L."/>
            <person name="Pisabarro A.G."/>
            <person name="Kuo A."/>
            <person name="Tritt A."/>
            <person name="Lipzen A."/>
            <person name="He G."/>
            <person name="Yan M."/>
            <person name="Ng V."/>
            <person name="Cullen D."/>
            <person name="Martin F."/>
            <person name="Rosso M.-N."/>
            <person name="Henrissat B."/>
            <person name="Hibbett D."/>
            <person name="Martinez A.T."/>
            <person name="Grigoriev I.V."/>
        </authorList>
    </citation>
    <scope>NUCLEOTIDE SEQUENCE</scope>
    <source>
        <strain evidence="2">AH 44721</strain>
    </source>
</reference>